<dbReference type="InterPro" id="IPR007157">
    <property type="entry name" value="PspA_VIPP1"/>
</dbReference>
<feature type="region of interest" description="Disordered" evidence="2">
    <location>
        <begin position="189"/>
        <end position="212"/>
    </location>
</feature>
<dbReference type="PANTHER" id="PTHR31088:SF6">
    <property type="entry name" value="PHAGE SHOCK PROTEIN A"/>
    <property type="match status" value="1"/>
</dbReference>
<evidence type="ECO:0000313" key="4">
    <source>
        <dbReference type="Proteomes" id="UP000075430"/>
    </source>
</evidence>
<evidence type="ECO:0000256" key="1">
    <source>
        <dbReference type="ARBA" id="ARBA00043985"/>
    </source>
</evidence>
<evidence type="ECO:0000256" key="2">
    <source>
        <dbReference type="SAM" id="MobiDB-lite"/>
    </source>
</evidence>
<comment type="similarity">
    <text evidence="1">Belongs to the PspA/Vipp/IM30 family.</text>
</comment>
<dbReference type="AlphaFoldDB" id="A0A150FBJ9"/>
<dbReference type="OrthoDB" id="9779630at2"/>
<gene>
    <name evidence="3" type="ORF">AXI58_07365</name>
</gene>
<dbReference type="EMBL" id="LSBA01000004">
    <property type="protein sequence ID" value="KXZ22591.1"/>
    <property type="molecule type" value="Genomic_DNA"/>
</dbReference>
<evidence type="ECO:0000313" key="3">
    <source>
        <dbReference type="EMBL" id="KXZ22591.1"/>
    </source>
</evidence>
<reference evidence="4" key="1">
    <citation type="submission" date="2016-02" db="EMBL/GenBank/DDBJ databases">
        <authorList>
            <person name="Dunlap C."/>
        </authorList>
    </citation>
    <scope>NUCLEOTIDE SEQUENCE [LARGE SCALE GENOMIC DNA]</scope>
    <source>
        <strain evidence="4">NRRL B-41092</strain>
    </source>
</reference>
<dbReference type="Pfam" id="PF04012">
    <property type="entry name" value="PspA_IM30"/>
    <property type="match status" value="1"/>
</dbReference>
<keyword evidence="4" id="KW-1185">Reference proteome</keyword>
<dbReference type="Gene3D" id="1.10.287.1490">
    <property type="match status" value="1"/>
</dbReference>
<proteinExistence type="inferred from homology"/>
<protein>
    <submittedName>
        <fullName evidence="3">Phage shock protein A</fullName>
    </submittedName>
</protein>
<dbReference type="Proteomes" id="UP000075430">
    <property type="component" value="Unassembled WGS sequence"/>
</dbReference>
<name>A0A150FBJ9_9BACI</name>
<dbReference type="RefSeq" id="WP_061520178.1">
    <property type="nucleotide sequence ID" value="NZ_JARLZY010000002.1"/>
</dbReference>
<dbReference type="STRING" id="1793963.AXI58_07365"/>
<dbReference type="PANTHER" id="PTHR31088">
    <property type="entry name" value="MEMBRANE-ASSOCIATED PROTEIN VIPP1, CHLOROPLASTIC"/>
    <property type="match status" value="1"/>
</dbReference>
<comment type="caution">
    <text evidence="3">The sequence shown here is derived from an EMBL/GenBank/DDBJ whole genome shotgun (WGS) entry which is preliminary data.</text>
</comment>
<accession>A0A150FBJ9</accession>
<organism evidence="3 4">
    <name type="scientific">Bacillus nakamurai</name>
    <dbReference type="NCBI Taxonomy" id="1793963"/>
    <lineage>
        <taxon>Bacteria</taxon>
        <taxon>Bacillati</taxon>
        <taxon>Bacillota</taxon>
        <taxon>Bacilli</taxon>
        <taxon>Bacillales</taxon>
        <taxon>Bacillaceae</taxon>
        <taxon>Bacillus</taxon>
    </lineage>
</organism>
<sequence length="228" mass="25360">MSILGRFKDIMSSNINALLDKAENPEKMVDQYLRNLNSDLGKVKAETASVMAEEQRAKRALTECQADAEKMESYAMKALQAGNEADARTFLERKTSVESRLSELQTAYQIASSNASQMRNMHDKLVSDIGELESRRNAIKAKWSVAKTQERMNKLGASVSNTNQSMSAFGRMEDKVNRALDQANAMAELNASPKDDIDELTAKYDSNSSSVDDELAALKQKMLFSKDQ</sequence>